<dbReference type="PROSITE" id="PS00018">
    <property type="entry name" value="EF_HAND_1"/>
    <property type="match status" value="1"/>
</dbReference>
<sequence>MGMLLITAAMLAAAQDVETVEVEVVEGARPQVLFMQIAKTRDETAAQAAERFDARDTDGNGYLEGEERHAMGLKVANLEMLEGDLELPKHMKMRHRMKMEPGEMFAKIDTDGNGAISKEEFEAHHKDHGQHAMPRVMLKRSPEGEVDGEREVVVNRWVSEDGDEVKKEVIVKRLGEGGEWTTEDRKKVMLQRVEKLAAAADEDADGDGRVSRQEAIDKALERFDAMDKDGDGVLDEGENVLVMKRVVERKD</sequence>
<reference evidence="4 5" key="1">
    <citation type="submission" date="2021-07" db="EMBL/GenBank/DDBJ databases">
        <title>The draft genome sequence of Sphingomicrobium sp. B8.</title>
        <authorList>
            <person name="Mu L."/>
        </authorList>
    </citation>
    <scope>NUCLEOTIDE SEQUENCE [LARGE SCALE GENOMIC DNA]</scope>
    <source>
        <strain evidence="4 5">B8</strain>
    </source>
</reference>
<evidence type="ECO:0000259" key="3">
    <source>
        <dbReference type="PROSITE" id="PS50222"/>
    </source>
</evidence>
<keyword evidence="2" id="KW-0677">Repeat</keyword>
<protein>
    <submittedName>
        <fullName evidence="4">EF-hand domain-containing protein</fullName>
    </submittedName>
</protein>
<keyword evidence="5" id="KW-1185">Reference proteome</keyword>
<dbReference type="SMART" id="SM00054">
    <property type="entry name" value="EFh"/>
    <property type="match status" value="3"/>
</dbReference>
<dbReference type="PANTHER" id="PTHR10891">
    <property type="entry name" value="EF-HAND CALCIUM-BINDING DOMAIN CONTAINING PROTEIN"/>
    <property type="match status" value="1"/>
</dbReference>
<feature type="domain" description="EF-hand" evidence="3">
    <location>
        <begin position="214"/>
        <end position="249"/>
    </location>
</feature>
<evidence type="ECO:0000256" key="2">
    <source>
        <dbReference type="ARBA" id="ARBA00022737"/>
    </source>
</evidence>
<evidence type="ECO:0000256" key="1">
    <source>
        <dbReference type="ARBA" id="ARBA00022723"/>
    </source>
</evidence>
<accession>A0ABS6V3F0</accession>
<dbReference type="InterPro" id="IPR002048">
    <property type="entry name" value="EF_hand_dom"/>
</dbReference>
<proteinExistence type="predicted"/>
<dbReference type="EMBL" id="JAHVAH010000001">
    <property type="protein sequence ID" value="MBW0144073.1"/>
    <property type="molecule type" value="Genomic_DNA"/>
</dbReference>
<dbReference type="PROSITE" id="PS50222">
    <property type="entry name" value="EF_HAND_2"/>
    <property type="match status" value="2"/>
</dbReference>
<keyword evidence="1" id="KW-0479">Metal-binding</keyword>
<evidence type="ECO:0000313" key="4">
    <source>
        <dbReference type="EMBL" id="MBW0144073.1"/>
    </source>
</evidence>
<dbReference type="RefSeq" id="WP_218632101.1">
    <property type="nucleotide sequence ID" value="NZ_JAHVAH010000001.1"/>
</dbReference>
<dbReference type="InterPro" id="IPR039647">
    <property type="entry name" value="EF_hand_pair_protein_CML-like"/>
</dbReference>
<organism evidence="4 5">
    <name type="scientific">Sphingomicrobium clamense</name>
    <dbReference type="NCBI Taxonomy" id="2851013"/>
    <lineage>
        <taxon>Bacteria</taxon>
        <taxon>Pseudomonadati</taxon>
        <taxon>Pseudomonadota</taxon>
        <taxon>Alphaproteobacteria</taxon>
        <taxon>Sphingomonadales</taxon>
        <taxon>Sphingomonadaceae</taxon>
        <taxon>Sphingomicrobium</taxon>
    </lineage>
</organism>
<gene>
    <name evidence="4" type="ORF">KTQ36_02025</name>
</gene>
<evidence type="ECO:0000313" key="5">
    <source>
        <dbReference type="Proteomes" id="UP000698028"/>
    </source>
</evidence>
<dbReference type="Pfam" id="PF13202">
    <property type="entry name" value="EF-hand_5"/>
    <property type="match status" value="2"/>
</dbReference>
<comment type="caution">
    <text evidence="4">The sequence shown here is derived from an EMBL/GenBank/DDBJ whole genome shotgun (WGS) entry which is preliminary data.</text>
</comment>
<name>A0ABS6V3F0_9SPHN</name>
<dbReference type="Proteomes" id="UP000698028">
    <property type="component" value="Unassembled WGS sequence"/>
</dbReference>
<feature type="domain" description="EF-hand" evidence="3">
    <location>
        <begin position="96"/>
        <end position="131"/>
    </location>
</feature>
<dbReference type="InterPro" id="IPR018247">
    <property type="entry name" value="EF_Hand_1_Ca_BS"/>
</dbReference>